<dbReference type="Proteomes" id="UP000191024">
    <property type="component" value="Chromosome C"/>
</dbReference>
<dbReference type="AlphaFoldDB" id="A0A1G4J347"/>
<protein>
    <submittedName>
        <fullName evidence="3">LAMI_0C06414g1_1</fullName>
    </submittedName>
</protein>
<evidence type="ECO:0000256" key="1">
    <source>
        <dbReference type="SAM" id="Coils"/>
    </source>
</evidence>
<dbReference type="EMBL" id="LT598466">
    <property type="protein sequence ID" value="SCU84138.1"/>
    <property type="molecule type" value="Genomic_DNA"/>
</dbReference>
<accession>A0A1G4J347</accession>
<dbReference type="OrthoDB" id="4035708at2759"/>
<feature type="coiled-coil region" evidence="1">
    <location>
        <begin position="401"/>
        <end position="509"/>
    </location>
</feature>
<evidence type="ECO:0000313" key="4">
    <source>
        <dbReference type="Proteomes" id="UP000191024"/>
    </source>
</evidence>
<organism evidence="3 4">
    <name type="scientific">Lachancea mirantina</name>
    <dbReference type="NCBI Taxonomy" id="1230905"/>
    <lineage>
        <taxon>Eukaryota</taxon>
        <taxon>Fungi</taxon>
        <taxon>Dikarya</taxon>
        <taxon>Ascomycota</taxon>
        <taxon>Saccharomycotina</taxon>
        <taxon>Saccharomycetes</taxon>
        <taxon>Saccharomycetales</taxon>
        <taxon>Saccharomycetaceae</taxon>
        <taxon>Lachancea</taxon>
    </lineage>
</organism>
<evidence type="ECO:0000256" key="2">
    <source>
        <dbReference type="SAM" id="MobiDB-lite"/>
    </source>
</evidence>
<name>A0A1G4J347_9SACH</name>
<feature type="coiled-coil region" evidence="1">
    <location>
        <begin position="219"/>
        <end position="291"/>
    </location>
</feature>
<keyword evidence="1" id="KW-0175">Coiled coil</keyword>
<evidence type="ECO:0000313" key="3">
    <source>
        <dbReference type="EMBL" id="SCU84138.1"/>
    </source>
</evidence>
<feature type="region of interest" description="Disordered" evidence="2">
    <location>
        <begin position="510"/>
        <end position="541"/>
    </location>
</feature>
<sequence>MATSDNSEVSNCESLNDSLIFDDYNNNSPKSPASENDISIDQMSIIVAPVFEAQNVNSELEKIIESHERFGLVDLKNKKISFGENHTKLFDGEAVLDRNPPDGCVNNHSSSPSCGPQVPVKNLKSILSDRITEKSGNVIYPPVKSTSWEEDIPITNPVLIEALIRCFNFCGMSFKDFDDSDLLLTVQKLSFGIGTALKAKEICYKELEKVEYGKMTSRINELEMHLLVLDEENDELEERVTTLEAENAENKLRVAYMEEEIERLQKEGKDFEKLRSDYSEITEQNVAMNERINVLVDIELSARENLEKNKIQNKLLMDDCQELKKSNDIYKIHVNSLEHENETLQNFYMKAEKENKTIKTKFEQKAKHTERQMAKLESFNKVSQQEVLNYSAENNMLKFHLEQSQQTMELLQLENNNLKSHYQNYNEHIEMMNDDVLRKEKAYRENLDHMKAKYKEMAGLNRDLKALEEALRFELRRAVFKYCDKEETIKKLNNDLEIAKKALRQTRLSLSSQLNPKFHRKKKSKSKPRHDDTLSSPVVLK</sequence>
<reference evidence="4" key="1">
    <citation type="submission" date="2016-03" db="EMBL/GenBank/DDBJ databases">
        <authorList>
            <person name="Devillers H."/>
        </authorList>
    </citation>
    <scope>NUCLEOTIDE SEQUENCE [LARGE SCALE GENOMIC DNA]</scope>
</reference>
<keyword evidence="4" id="KW-1185">Reference proteome</keyword>
<gene>
    <name evidence="3" type="ORF">LAMI_0C06414G</name>
</gene>
<feature type="compositionally biased region" description="Basic residues" evidence="2">
    <location>
        <begin position="517"/>
        <end position="528"/>
    </location>
</feature>
<proteinExistence type="predicted"/>